<proteinExistence type="predicted"/>
<dbReference type="InterPro" id="IPR027417">
    <property type="entry name" value="P-loop_NTPase"/>
</dbReference>
<evidence type="ECO:0000313" key="2">
    <source>
        <dbReference type="EMBL" id="QSX94072.1"/>
    </source>
</evidence>
<sequence>MPDFSAAIALLRKPIEDLYSSSSGLVKEKISILRTASKMNGLHKKLWESQRVKTIWHTDRPLSLSTFFYPVSVSNEDNEGSTKLTSLENLENNHNIIFGTVGQGKSILMRYLLGREIRSGVRVPVFCELRNVEEKSLFSYLTERFSLLLGIKTDIELMTHFAEKGKISFLLDGFDEIDTINVQKTLVEIDDLSYKFPMCRIVLSSRPDTECKNLSNFYANRISPLENEDLFGFYKKITKDEEFTNRLVNAITASPVKIKELVKTPLLATLLAISYQTAHKIPLDFAEFYDELFQILLVRHDGSKLGWRRQRKTKLNDREIQQIFEAFCFATRRRQTITLDRENAYQFAIESIRECDVTSDPQGFIEDVKNITCLLVDEAKKINFVHASVQEFFAARYIKTRTEPVAEKFYSQLLAGKWANWMEEIQFLRQIDTHRSTKYFILPDIEKTIKDILFTSDKITKDTIDNYLKTLLVKKRITLRDGVSAENYYIDKKQRVNTYHYQIINTKIYSILFRQNFPGENNWRSGFQQQPEKTTRSYFEICIDKGPASYAKVSEVAAIWITQQMREKLHMLNSIRKNESPSQFIDL</sequence>
<dbReference type="RefSeq" id="WP_151095081.1">
    <property type="nucleotide sequence ID" value="NZ_CP071520.1"/>
</dbReference>
<reference evidence="2 3" key="1">
    <citation type="submission" date="2021-03" db="EMBL/GenBank/DDBJ databases">
        <title>Draft genome sequence of Janthinobacterium sp. strain PLB02 isolated from infected primmorphs (Lubomirskia baicalensis).</title>
        <authorList>
            <person name="Chernogor L.I."/>
            <person name="Belikov S.I."/>
            <person name="Petrushin I.S."/>
        </authorList>
    </citation>
    <scope>NUCLEOTIDE SEQUENCE [LARGE SCALE GENOMIC DNA]</scope>
    <source>
        <strain evidence="2 3">PLB02</strain>
    </source>
</reference>
<name>A0AAJ4MNB5_9BURK</name>
<dbReference type="PANTHER" id="PTHR46844:SF1">
    <property type="entry name" value="SLR5058 PROTEIN"/>
    <property type="match status" value="1"/>
</dbReference>
<dbReference type="PANTHER" id="PTHR46844">
    <property type="entry name" value="SLR5058 PROTEIN"/>
    <property type="match status" value="1"/>
</dbReference>
<feature type="domain" description="NACHT" evidence="1">
    <location>
        <begin position="96"/>
        <end position="212"/>
    </location>
</feature>
<dbReference type="AlphaFoldDB" id="A0AAJ4MNB5"/>
<dbReference type="SUPFAM" id="SSF52540">
    <property type="entry name" value="P-loop containing nucleoside triphosphate hydrolases"/>
    <property type="match status" value="1"/>
</dbReference>
<protein>
    <submittedName>
        <fullName evidence="2">NACHT domain-containing protein</fullName>
    </submittedName>
</protein>
<evidence type="ECO:0000259" key="1">
    <source>
        <dbReference type="Pfam" id="PF05729"/>
    </source>
</evidence>
<dbReference type="Pfam" id="PF05729">
    <property type="entry name" value="NACHT"/>
    <property type="match status" value="1"/>
</dbReference>
<organism evidence="2 3">
    <name type="scientific">Janthinobacterium lividum</name>
    <dbReference type="NCBI Taxonomy" id="29581"/>
    <lineage>
        <taxon>Bacteria</taxon>
        <taxon>Pseudomonadati</taxon>
        <taxon>Pseudomonadota</taxon>
        <taxon>Betaproteobacteria</taxon>
        <taxon>Burkholderiales</taxon>
        <taxon>Oxalobacteraceae</taxon>
        <taxon>Janthinobacterium</taxon>
    </lineage>
</organism>
<dbReference type="Proteomes" id="UP000662821">
    <property type="component" value="Chromosome"/>
</dbReference>
<dbReference type="Gene3D" id="3.40.50.300">
    <property type="entry name" value="P-loop containing nucleotide triphosphate hydrolases"/>
    <property type="match status" value="1"/>
</dbReference>
<evidence type="ECO:0000313" key="3">
    <source>
        <dbReference type="Proteomes" id="UP000662821"/>
    </source>
</evidence>
<accession>A0AAJ4MNB5</accession>
<dbReference type="InterPro" id="IPR007111">
    <property type="entry name" value="NACHT_NTPase"/>
</dbReference>
<dbReference type="EMBL" id="CP071520">
    <property type="protein sequence ID" value="QSX94072.1"/>
    <property type="molecule type" value="Genomic_DNA"/>
</dbReference>
<gene>
    <name evidence="2" type="ORF">J3P46_15010</name>
</gene>